<comment type="caution">
    <text evidence="1">The sequence shown here is derived from an EMBL/GenBank/DDBJ whole genome shotgun (WGS) entry which is preliminary data.</text>
</comment>
<proteinExistence type="predicted"/>
<dbReference type="Proteomes" id="UP000013111">
    <property type="component" value="Unassembled WGS sequence"/>
</dbReference>
<dbReference type="AlphaFoldDB" id="A0A831EJ30"/>
<accession>A0A831EJ30</accession>
<reference evidence="1 2" key="2">
    <citation type="submission" date="2013-04" db="EMBL/GenBank/DDBJ databases">
        <title>Comparative genomics of 12 strains of Erwinia amylovora identifies a pan-genome with a large conserved core and provides insights into host specificity.</title>
        <authorList>
            <person name="Mann R.A."/>
            <person name="Smits T.H.M."/>
            <person name="Buehlmann A."/>
            <person name="Blom J."/>
            <person name="Goesmann A."/>
            <person name="Frey J.E."/>
            <person name="Plummer K.M."/>
            <person name="Beer S.V."/>
            <person name="Luck J."/>
            <person name="Duffy B."/>
            <person name="Rodoni B."/>
        </authorList>
    </citation>
    <scope>NUCLEOTIDE SEQUENCE [LARGE SCALE GENOMIC DNA]</scope>
    <source>
        <strain evidence="2">CFBP 1232</strain>
    </source>
</reference>
<protein>
    <submittedName>
        <fullName evidence="1">Uncharacterized protein</fullName>
    </submittedName>
</protein>
<organism evidence="1 2">
    <name type="scientific">Erwinia amylovora NBRC 12687 = CFBP 1232</name>
    <dbReference type="NCBI Taxonomy" id="1219359"/>
    <lineage>
        <taxon>Bacteria</taxon>
        <taxon>Pseudomonadati</taxon>
        <taxon>Pseudomonadota</taxon>
        <taxon>Gammaproteobacteria</taxon>
        <taxon>Enterobacterales</taxon>
        <taxon>Erwiniaceae</taxon>
        <taxon>Erwinia</taxon>
    </lineage>
</organism>
<sequence length="113" mass="12240">MDSSFTSTLNIVIINFDRKDNGVHDMSLIKRLSHSYDALMLSALLLGVFGFSPSLRAEMVSIPLSQEQDGGDAGRACIYVWQGSAQYRVVDAGQLCAAEITVDHDSGISDTNI</sequence>
<name>A0A831EJ30_ERWAM</name>
<evidence type="ECO:0000313" key="1">
    <source>
        <dbReference type="EMBL" id="CCO92882.1"/>
    </source>
</evidence>
<reference evidence="1 2" key="1">
    <citation type="submission" date="2012-11" db="EMBL/GenBank/DDBJ databases">
        <authorList>
            <person name="Linke B."/>
        </authorList>
    </citation>
    <scope>NUCLEOTIDE SEQUENCE [LARGE SCALE GENOMIC DNA]</scope>
    <source>
        <strain evidence="2">CFBP 1232</strain>
    </source>
</reference>
<dbReference type="EMBL" id="CAPB01000008">
    <property type="protein sequence ID" value="CCO92882.1"/>
    <property type="molecule type" value="Genomic_DNA"/>
</dbReference>
<gene>
    <name evidence="1" type="ORF">BN437_0928</name>
</gene>
<evidence type="ECO:0000313" key="2">
    <source>
        <dbReference type="Proteomes" id="UP000013111"/>
    </source>
</evidence>